<protein>
    <recommendedName>
        <fullName evidence="11">Cysteine protease</fullName>
        <ecNumber evidence="11">3.4.22.-</ecNumber>
    </recommendedName>
</protein>
<dbReference type="Pfam" id="PF03416">
    <property type="entry name" value="Peptidase_C54"/>
    <property type="match status" value="1"/>
</dbReference>
<keyword evidence="5 11" id="KW-0645">Protease</keyword>
<evidence type="ECO:0000256" key="1">
    <source>
        <dbReference type="ARBA" id="ARBA00004496"/>
    </source>
</evidence>
<feature type="domain" description="Peptidase C54 catalytic" evidence="12">
    <location>
        <begin position="56"/>
        <end position="314"/>
    </location>
</feature>
<dbReference type="AlphaFoldDB" id="A0AAD1UTQ4"/>
<accession>A0AAD1UTQ4</accession>
<keyword evidence="9 11" id="KW-0072">Autophagy</keyword>
<evidence type="ECO:0000313" key="13">
    <source>
        <dbReference type="EMBL" id="CAI2371644.1"/>
    </source>
</evidence>
<keyword evidence="8 11" id="KW-0653">Protein transport</keyword>
<dbReference type="GO" id="GO:0005737">
    <property type="term" value="C:cytoplasm"/>
    <property type="evidence" value="ECO:0007669"/>
    <property type="project" value="UniProtKB-SubCell"/>
</dbReference>
<comment type="similarity">
    <text evidence="2 11">Belongs to the peptidase C54 family.</text>
</comment>
<dbReference type="InterPro" id="IPR038765">
    <property type="entry name" value="Papain-like_cys_pep_sf"/>
</dbReference>
<dbReference type="InterPro" id="IPR046792">
    <property type="entry name" value="Peptidase_C54_cat"/>
</dbReference>
<evidence type="ECO:0000256" key="9">
    <source>
        <dbReference type="ARBA" id="ARBA00023006"/>
    </source>
</evidence>
<evidence type="ECO:0000259" key="12">
    <source>
        <dbReference type="Pfam" id="PF03416"/>
    </source>
</evidence>
<dbReference type="EC" id="3.4.22.-" evidence="11"/>
<evidence type="ECO:0000256" key="7">
    <source>
        <dbReference type="ARBA" id="ARBA00022807"/>
    </source>
</evidence>
<dbReference type="InterPro" id="IPR005078">
    <property type="entry name" value="Peptidase_C54"/>
</dbReference>
<dbReference type="GO" id="GO:0034727">
    <property type="term" value="P:piecemeal microautophagy of the nucleus"/>
    <property type="evidence" value="ECO:0007669"/>
    <property type="project" value="TreeGrafter"/>
</dbReference>
<dbReference type="Proteomes" id="UP001295684">
    <property type="component" value="Unassembled WGS sequence"/>
</dbReference>
<keyword evidence="7" id="KW-0788">Thiol protease</keyword>
<evidence type="ECO:0000256" key="6">
    <source>
        <dbReference type="ARBA" id="ARBA00022801"/>
    </source>
</evidence>
<comment type="subcellular location">
    <subcellularLocation>
        <location evidence="1 11">Cytoplasm</location>
    </subcellularLocation>
</comment>
<comment type="function">
    <text evidence="11">Cysteine protease that plays a key role in autophagy by mediating both proteolytic activation and delipidation of ATG8 family proteins.</text>
</comment>
<organism evidence="13 14">
    <name type="scientific">Euplotes crassus</name>
    <dbReference type="NCBI Taxonomy" id="5936"/>
    <lineage>
        <taxon>Eukaryota</taxon>
        <taxon>Sar</taxon>
        <taxon>Alveolata</taxon>
        <taxon>Ciliophora</taxon>
        <taxon>Intramacronucleata</taxon>
        <taxon>Spirotrichea</taxon>
        <taxon>Hypotrichia</taxon>
        <taxon>Euplotida</taxon>
        <taxon>Euplotidae</taxon>
        <taxon>Moneuplotes</taxon>
    </lineage>
</organism>
<evidence type="ECO:0000256" key="5">
    <source>
        <dbReference type="ARBA" id="ARBA00022670"/>
    </source>
</evidence>
<reference evidence="13" key="1">
    <citation type="submission" date="2023-07" db="EMBL/GenBank/DDBJ databases">
        <authorList>
            <consortium name="AG Swart"/>
            <person name="Singh M."/>
            <person name="Singh A."/>
            <person name="Seah K."/>
            <person name="Emmerich C."/>
        </authorList>
    </citation>
    <scope>NUCLEOTIDE SEQUENCE</scope>
    <source>
        <strain evidence="13">DP1</strain>
    </source>
</reference>
<evidence type="ECO:0000256" key="3">
    <source>
        <dbReference type="ARBA" id="ARBA00022448"/>
    </source>
</evidence>
<evidence type="ECO:0000256" key="2">
    <source>
        <dbReference type="ARBA" id="ARBA00010958"/>
    </source>
</evidence>
<sequence length="362" mass="41784">MEKQEERCVEDSKKDQPTQEKGLMNIFMKSMGMNIDPAEAQYRLICYPKLINDRKEMESYASYIPWMTYREGFKSIGGYETDTGWGCMIRVAQMMLAYTLMRHFKHKMDCSQSQGLMVADIMKNILPLFLDNLAQHESPFSIQNIIKEGEKLIGKGAGEWYGAHSISQVIKTVNENYNMQYTTYKILTFNDGIIYKNEIDEVLTFNPLNGCCIIIPLRLGLKKIDKCYYTQIKKALSHPCSAGILGGKKTYALYCIGYFDEKLITQDPHTIQDVVDEIDEDSFSTYVSRGSKIINFSDSDTTMAFCFFCNCPEDAILLYESIEEWQTQANDQDEYLISIKEQKQEYVHDKDEGEIVDDFELL</sequence>
<gene>
    <name evidence="13" type="ORF">ECRASSUSDP1_LOCUS12969</name>
</gene>
<evidence type="ECO:0000313" key="14">
    <source>
        <dbReference type="Proteomes" id="UP001295684"/>
    </source>
</evidence>
<comment type="caution">
    <text evidence="13">The sequence shown here is derived from an EMBL/GenBank/DDBJ whole genome shotgun (WGS) entry which is preliminary data.</text>
</comment>
<dbReference type="GO" id="GO:0035973">
    <property type="term" value="P:aggrephagy"/>
    <property type="evidence" value="ECO:0007669"/>
    <property type="project" value="TreeGrafter"/>
</dbReference>
<evidence type="ECO:0000256" key="11">
    <source>
        <dbReference type="RuleBase" id="RU363115"/>
    </source>
</evidence>
<dbReference type="GO" id="GO:0015031">
    <property type="term" value="P:protein transport"/>
    <property type="evidence" value="ECO:0007669"/>
    <property type="project" value="UniProtKB-KW"/>
</dbReference>
<evidence type="ECO:0000256" key="8">
    <source>
        <dbReference type="ARBA" id="ARBA00022927"/>
    </source>
</evidence>
<keyword evidence="6 11" id="KW-0378">Hydrolase</keyword>
<keyword evidence="4 11" id="KW-0963">Cytoplasm</keyword>
<dbReference type="EMBL" id="CAMPGE010012891">
    <property type="protein sequence ID" value="CAI2371644.1"/>
    <property type="molecule type" value="Genomic_DNA"/>
</dbReference>
<keyword evidence="3" id="KW-0813">Transport</keyword>
<proteinExistence type="inferred from homology"/>
<dbReference type="GO" id="GO:0000045">
    <property type="term" value="P:autophagosome assembly"/>
    <property type="evidence" value="ECO:0007669"/>
    <property type="project" value="TreeGrafter"/>
</dbReference>
<evidence type="ECO:0000256" key="10">
    <source>
        <dbReference type="ARBA" id="ARBA00029362"/>
    </source>
</evidence>
<keyword evidence="14" id="KW-1185">Reference proteome</keyword>
<dbReference type="PANTHER" id="PTHR22624:SF49">
    <property type="entry name" value="CYSTEINE PROTEASE"/>
    <property type="match status" value="1"/>
</dbReference>
<dbReference type="GO" id="GO:0004197">
    <property type="term" value="F:cysteine-type endopeptidase activity"/>
    <property type="evidence" value="ECO:0007669"/>
    <property type="project" value="TreeGrafter"/>
</dbReference>
<comment type="catalytic activity">
    <reaction evidence="10">
        <text>[protein]-C-terminal L-amino acid-glycyl-phosphatidylethanolamide + H2O = [protein]-C-terminal L-amino acid-glycine + a 1,2-diacyl-sn-glycero-3-phosphoethanolamine</text>
        <dbReference type="Rhea" id="RHEA:67548"/>
        <dbReference type="Rhea" id="RHEA-COMP:17323"/>
        <dbReference type="Rhea" id="RHEA-COMP:17324"/>
        <dbReference type="ChEBI" id="CHEBI:15377"/>
        <dbReference type="ChEBI" id="CHEBI:64612"/>
        <dbReference type="ChEBI" id="CHEBI:172940"/>
        <dbReference type="ChEBI" id="CHEBI:172941"/>
    </reaction>
    <physiologicalReaction direction="left-to-right" evidence="10">
        <dbReference type="Rhea" id="RHEA:67549"/>
    </physiologicalReaction>
</comment>
<name>A0AAD1UTQ4_EUPCR</name>
<dbReference type="GO" id="GO:0019786">
    <property type="term" value="F:protein-phosphatidylethanolamide deconjugating activity"/>
    <property type="evidence" value="ECO:0007669"/>
    <property type="project" value="InterPro"/>
</dbReference>
<dbReference type="PANTHER" id="PTHR22624">
    <property type="entry name" value="CYSTEINE PROTEASE ATG4"/>
    <property type="match status" value="1"/>
</dbReference>
<dbReference type="GO" id="GO:0016485">
    <property type="term" value="P:protein processing"/>
    <property type="evidence" value="ECO:0007669"/>
    <property type="project" value="TreeGrafter"/>
</dbReference>
<dbReference type="SUPFAM" id="SSF54001">
    <property type="entry name" value="Cysteine proteinases"/>
    <property type="match status" value="1"/>
</dbReference>
<evidence type="ECO:0000256" key="4">
    <source>
        <dbReference type="ARBA" id="ARBA00022490"/>
    </source>
</evidence>
<dbReference type="GO" id="GO:0000423">
    <property type="term" value="P:mitophagy"/>
    <property type="evidence" value="ECO:0007669"/>
    <property type="project" value="TreeGrafter"/>
</dbReference>